<accession>A0A8S2Q825</accession>
<reference evidence="2" key="1">
    <citation type="submission" date="2021-02" db="EMBL/GenBank/DDBJ databases">
        <authorList>
            <person name="Nowell W R."/>
        </authorList>
    </citation>
    <scope>NUCLEOTIDE SEQUENCE</scope>
</reference>
<sequence>QFQALPHMVLGDKTYKHYHHHHIPLNKTRIRLPQHLFAIEQQTDNFLNILLERSRANRDTYDERQKLISTYKVVSKTQCMLQMLNNGTVNAKHVKNLEDSEETQWGVFMFIPIAVNLFLIQNKNSKLYLCGRHNQLFGMINRNEKQCVFESRRSDIDFGRWDSFRLFYEEPSKGYISISNNCNTRLRKKFDNDNYLQFLAFVRINTDNKQSSLTISSQPNKNKVLLSSRYRNNNNHSKTNIDYRQRIQFPTQPIIISTITTTMTTTPSMTKQYFRLHRTIYQTSLPSSLKQQHFIDPKLIINVHSTTIHPPYRRYIHTRNSIHKNNPLS</sequence>
<proteinExistence type="predicted"/>
<protein>
    <submittedName>
        <fullName evidence="2">Uncharacterized protein</fullName>
    </submittedName>
</protein>
<evidence type="ECO:0000313" key="3">
    <source>
        <dbReference type="Proteomes" id="UP000682733"/>
    </source>
</evidence>
<name>A0A8S2Q825_9BILA</name>
<feature type="non-terminal residue" evidence="2">
    <location>
        <position position="1"/>
    </location>
</feature>
<dbReference type="SUPFAM" id="SSF50353">
    <property type="entry name" value="Cytokine"/>
    <property type="match status" value="1"/>
</dbReference>
<dbReference type="Gene3D" id="2.80.10.50">
    <property type="match status" value="1"/>
</dbReference>
<dbReference type="EMBL" id="CAJNOK010018562">
    <property type="protein sequence ID" value="CAF1284547.1"/>
    <property type="molecule type" value="Genomic_DNA"/>
</dbReference>
<dbReference type="AlphaFoldDB" id="A0A8S2Q825"/>
<comment type="caution">
    <text evidence="2">The sequence shown here is derived from an EMBL/GenBank/DDBJ whole genome shotgun (WGS) entry which is preliminary data.</text>
</comment>
<dbReference type="InterPro" id="IPR008996">
    <property type="entry name" value="IL1/FGF"/>
</dbReference>
<organism evidence="2 3">
    <name type="scientific">Didymodactylos carnosus</name>
    <dbReference type="NCBI Taxonomy" id="1234261"/>
    <lineage>
        <taxon>Eukaryota</taxon>
        <taxon>Metazoa</taxon>
        <taxon>Spiralia</taxon>
        <taxon>Gnathifera</taxon>
        <taxon>Rotifera</taxon>
        <taxon>Eurotatoria</taxon>
        <taxon>Bdelloidea</taxon>
        <taxon>Philodinida</taxon>
        <taxon>Philodinidae</taxon>
        <taxon>Didymodactylos</taxon>
    </lineage>
</organism>
<dbReference type="EMBL" id="CAJOBA010040125">
    <property type="protein sequence ID" value="CAF4089473.1"/>
    <property type="molecule type" value="Genomic_DNA"/>
</dbReference>
<evidence type="ECO:0000313" key="1">
    <source>
        <dbReference type="EMBL" id="CAF1284547.1"/>
    </source>
</evidence>
<dbReference type="Proteomes" id="UP000677228">
    <property type="component" value="Unassembled WGS sequence"/>
</dbReference>
<evidence type="ECO:0000313" key="2">
    <source>
        <dbReference type="EMBL" id="CAF4089473.1"/>
    </source>
</evidence>
<dbReference type="Proteomes" id="UP000682733">
    <property type="component" value="Unassembled WGS sequence"/>
</dbReference>
<gene>
    <name evidence="1" type="ORF">OVA965_LOCUS27803</name>
    <name evidence="2" type="ORF">TMI583_LOCUS28550</name>
</gene>